<dbReference type="KEGG" id="bkw:BkAM31D_13585"/>
<dbReference type="Proteomes" id="UP000193006">
    <property type="component" value="Chromosome"/>
</dbReference>
<name>A0A1X9MDT2_9BACI</name>
<organism evidence="1 2">
    <name type="scientific">Halalkalibacter krulwichiae</name>
    <dbReference type="NCBI Taxonomy" id="199441"/>
    <lineage>
        <taxon>Bacteria</taxon>
        <taxon>Bacillati</taxon>
        <taxon>Bacillota</taxon>
        <taxon>Bacilli</taxon>
        <taxon>Bacillales</taxon>
        <taxon>Bacillaceae</taxon>
        <taxon>Halalkalibacter</taxon>
    </lineage>
</organism>
<dbReference type="EMBL" id="CP020814">
    <property type="protein sequence ID" value="ARK30784.1"/>
    <property type="molecule type" value="Genomic_DNA"/>
</dbReference>
<dbReference type="Pfam" id="PF13783">
    <property type="entry name" value="DUF4177"/>
    <property type="match status" value="1"/>
</dbReference>
<accession>A0A1X9MDT2</accession>
<protein>
    <recommendedName>
        <fullName evidence="3">DUF4177 domain-containing protein</fullName>
    </recommendedName>
</protein>
<proteinExistence type="predicted"/>
<dbReference type="AlphaFoldDB" id="A0A1X9MDT2"/>
<dbReference type="STRING" id="199441.BkAM31D_13585"/>
<reference evidence="1 2" key="1">
    <citation type="submission" date="2017-04" db="EMBL/GenBank/DDBJ databases">
        <title>Bacillus krulwichiae AM31D Genome sequencing and assembly.</title>
        <authorList>
            <person name="Krulwich T.A."/>
            <person name="Anastor L."/>
            <person name="Ehrlich R."/>
            <person name="Ehrlich G.D."/>
            <person name="Janto B."/>
        </authorList>
    </citation>
    <scope>NUCLEOTIDE SEQUENCE [LARGE SCALE GENOMIC DNA]</scope>
    <source>
        <strain evidence="1 2">AM31D</strain>
    </source>
</reference>
<sequence length="61" mass="7152">MNNLEYKTVKLNPVESKKSFRDLEFELNDHTKGGWRLHSFIPQINEGNTDVNIAIFERDDS</sequence>
<evidence type="ECO:0000313" key="1">
    <source>
        <dbReference type="EMBL" id="ARK30784.1"/>
    </source>
</evidence>
<evidence type="ECO:0008006" key="3">
    <source>
        <dbReference type="Google" id="ProtNLM"/>
    </source>
</evidence>
<gene>
    <name evidence="1" type="ORF">BkAM31D_13585</name>
</gene>
<evidence type="ECO:0000313" key="2">
    <source>
        <dbReference type="Proteomes" id="UP000193006"/>
    </source>
</evidence>
<dbReference type="InterPro" id="IPR025234">
    <property type="entry name" value="YjzH-like"/>
</dbReference>
<keyword evidence="2" id="KW-1185">Reference proteome</keyword>